<evidence type="ECO:0000256" key="5">
    <source>
        <dbReference type="ARBA" id="ARBA00022833"/>
    </source>
</evidence>
<evidence type="ECO:0000256" key="2">
    <source>
        <dbReference type="ARBA" id="ARBA00022741"/>
    </source>
</evidence>
<feature type="domain" description="Zinc-hook" evidence="11">
    <location>
        <begin position="386"/>
        <end position="484"/>
    </location>
</feature>
<sequence length="797" mass="91397">MPVLLKRVEIEGFRYFAQKVSLELDQGLTVIAGPVGSGKSSLLSAVSYALYGMEPGLRRRFYAKSDLINARRDKARIEVVLKHGDSVLSIVREISREHKEYAKLVLPDGRVVRGSGAVREYVESLLGLDFEEFYRTVHLSFATLLLLAYGTPEARSRVLDRLLGLDSVAGLVKSIPVRRVESELEKLRGLLSAAEENLRKLELQYESTSKELARLRSQRDELLGKLSAIKVELEKLEGAKNEFEKLQASIAEVSQILQKLKQKIGKGGFDEYTLASLADDLKHRLLRAAELLPVPASVKEKLEKVDPASMNLKRVYEALKEAHSAIVDEFDRGLREVEAGKAVEVNECELRLKQVEEMLVNLEVQVREFEDLSERRERILSEVGSEDKLRSEISKLEREYERLKELVLEGRAAGILRRRIVEELRLRGETRCPVCGSELDKSSVEKLEPRIRESAAEQESELRSKEEKIQRLKRVLSELQEIKARLIELEEPVSRYEELESLREKLSKECEEVREELERARQEYKAIEFQLSRAGNLLLQLREGVEKLDAAREIESLEKTLEDKRLQLEQLLPQKRRYDELERQFRDLREQLRGIEAKIEALESMPLKQQLEEAEREYRELSENLKRVENLRKNLLAVRKAMLRALADLREERVRKISDTMNLLLKSIYPYSDIEEVKLEVEEVRGLRSTFKVAVKVGGEWTTFTARLSDGQKTVVILALLTSIFKLLPHNVGFMLLDEPLPNVDERVKLTYMQNIFKTAGVDQVVITTQAERLAEALPEARVVRTMELVSSAGQTP</sequence>
<keyword evidence="3" id="KW-0227">DNA damage</keyword>
<dbReference type="GO" id="GO:0046872">
    <property type="term" value="F:metal ion binding"/>
    <property type="evidence" value="ECO:0007669"/>
    <property type="project" value="UniProtKB-UniRule"/>
</dbReference>
<keyword evidence="1 9" id="KW-0479">Metal-binding</keyword>
<dbReference type="PANTHER" id="PTHR32114">
    <property type="entry name" value="ABC TRANSPORTER ABCH.3"/>
    <property type="match status" value="1"/>
</dbReference>
<feature type="binding site" evidence="9">
    <location>
        <position position="435"/>
    </location>
    <ligand>
        <name>Zn(2+)</name>
        <dbReference type="ChEBI" id="CHEBI:29105"/>
    </ligand>
</feature>
<proteinExistence type="predicted"/>
<reference evidence="12" key="1">
    <citation type="journal article" date="2020" name="mSystems">
        <title>Genome- and Community-Level Interaction Insights into Carbon Utilization and Element Cycling Functions of Hydrothermarchaeota in Hydrothermal Sediment.</title>
        <authorList>
            <person name="Zhou Z."/>
            <person name="Liu Y."/>
            <person name="Xu W."/>
            <person name="Pan J."/>
            <person name="Luo Z.H."/>
            <person name="Li M."/>
        </authorList>
    </citation>
    <scope>NUCLEOTIDE SEQUENCE</scope>
    <source>
        <strain evidence="12">SpSt-649</strain>
    </source>
</reference>
<evidence type="ECO:0000256" key="9">
    <source>
        <dbReference type="PROSITE-ProRule" id="PRU00471"/>
    </source>
</evidence>
<keyword evidence="4" id="KW-0378">Hydrolase</keyword>
<dbReference type="GO" id="GO:0016887">
    <property type="term" value="F:ATP hydrolysis activity"/>
    <property type="evidence" value="ECO:0007669"/>
    <property type="project" value="InterPro"/>
</dbReference>
<evidence type="ECO:0000313" key="12">
    <source>
        <dbReference type="EMBL" id="HGM47085.1"/>
    </source>
</evidence>
<dbReference type="Gene3D" id="1.10.287.510">
    <property type="entry name" value="Helix hairpin bin"/>
    <property type="match status" value="1"/>
</dbReference>
<dbReference type="GO" id="GO:0005524">
    <property type="term" value="F:ATP binding"/>
    <property type="evidence" value="ECO:0007669"/>
    <property type="project" value="UniProtKB-KW"/>
</dbReference>
<dbReference type="AlphaFoldDB" id="A0A7C4H4L4"/>
<gene>
    <name evidence="12" type="ORF">ENU21_04985</name>
</gene>
<dbReference type="Gene3D" id="3.40.50.300">
    <property type="entry name" value="P-loop containing nucleotide triphosphate hydrolases"/>
    <property type="match status" value="2"/>
</dbReference>
<keyword evidence="8" id="KW-0234">DNA repair</keyword>
<comment type="caution">
    <text evidence="12">The sequence shown here is derived from an EMBL/GenBank/DDBJ whole genome shotgun (WGS) entry which is preliminary data.</text>
</comment>
<dbReference type="SUPFAM" id="SSF75712">
    <property type="entry name" value="Rad50 coiled-coil Zn hook"/>
    <property type="match status" value="1"/>
</dbReference>
<dbReference type="PROSITE" id="PS51131">
    <property type="entry name" value="ZN_HOOK"/>
    <property type="match status" value="1"/>
</dbReference>
<dbReference type="SUPFAM" id="SSF52540">
    <property type="entry name" value="P-loop containing nucleoside triphosphate hydrolases"/>
    <property type="match status" value="2"/>
</dbReference>
<name>A0A7C4H4L4_THEPE</name>
<feature type="coiled-coil region" evidence="10">
    <location>
        <begin position="455"/>
        <end position="652"/>
    </location>
</feature>
<dbReference type="InterPro" id="IPR038729">
    <property type="entry name" value="Rad50/SbcC_AAA"/>
</dbReference>
<keyword evidence="6" id="KW-0067">ATP-binding</keyword>
<evidence type="ECO:0000259" key="11">
    <source>
        <dbReference type="PROSITE" id="PS51131"/>
    </source>
</evidence>
<dbReference type="Pfam" id="PF13476">
    <property type="entry name" value="AAA_23"/>
    <property type="match status" value="1"/>
</dbReference>
<accession>A0A7C4H4L4</accession>
<dbReference type="InterPro" id="IPR027417">
    <property type="entry name" value="P-loop_NTPase"/>
</dbReference>
<feature type="coiled-coil region" evidence="10">
    <location>
        <begin position="345"/>
        <end position="413"/>
    </location>
</feature>
<keyword evidence="7 10" id="KW-0175">Coiled coil</keyword>
<keyword evidence="5 9" id="KW-0862">Zinc</keyword>
<evidence type="ECO:0000256" key="8">
    <source>
        <dbReference type="ARBA" id="ARBA00023204"/>
    </source>
</evidence>
<dbReference type="PANTHER" id="PTHR32114:SF2">
    <property type="entry name" value="ABC TRANSPORTER ABCH.3"/>
    <property type="match status" value="1"/>
</dbReference>
<evidence type="ECO:0000256" key="4">
    <source>
        <dbReference type="ARBA" id="ARBA00022801"/>
    </source>
</evidence>
<keyword evidence="2" id="KW-0547">Nucleotide-binding</keyword>
<evidence type="ECO:0000256" key="6">
    <source>
        <dbReference type="ARBA" id="ARBA00022840"/>
    </source>
</evidence>
<evidence type="ECO:0000256" key="7">
    <source>
        <dbReference type="ARBA" id="ARBA00023054"/>
    </source>
</evidence>
<dbReference type="InterPro" id="IPR013134">
    <property type="entry name" value="Zn_hook_RAD50"/>
</dbReference>
<dbReference type="EMBL" id="DTBQ01000141">
    <property type="protein sequence ID" value="HGM47085.1"/>
    <property type="molecule type" value="Genomic_DNA"/>
</dbReference>
<evidence type="ECO:0000256" key="10">
    <source>
        <dbReference type="SAM" id="Coils"/>
    </source>
</evidence>
<feature type="binding site" evidence="9">
    <location>
        <position position="432"/>
    </location>
    <ligand>
        <name>Zn(2+)</name>
        <dbReference type="ChEBI" id="CHEBI:29105"/>
    </ligand>
</feature>
<protein>
    <recommendedName>
        <fullName evidence="11">Zinc-hook domain-containing protein</fullName>
    </recommendedName>
</protein>
<evidence type="ECO:0000256" key="1">
    <source>
        <dbReference type="ARBA" id="ARBA00022723"/>
    </source>
</evidence>
<evidence type="ECO:0000256" key="3">
    <source>
        <dbReference type="ARBA" id="ARBA00022763"/>
    </source>
</evidence>
<feature type="coiled-coil region" evidence="10">
    <location>
        <begin position="177"/>
        <end position="263"/>
    </location>
</feature>
<organism evidence="12">
    <name type="scientific">Thermofilum pendens</name>
    <dbReference type="NCBI Taxonomy" id="2269"/>
    <lineage>
        <taxon>Archaea</taxon>
        <taxon>Thermoproteota</taxon>
        <taxon>Thermoprotei</taxon>
        <taxon>Thermofilales</taxon>
        <taxon>Thermofilaceae</taxon>
        <taxon>Thermofilum</taxon>
    </lineage>
</organism>
<dbReference type="GO" id="GO:0006302">
    <property type="term" value="P:double-strand break repair"/>
    <property type="evidence" value="ECO:0007669"/>
    <property type="project" value="InterPro"/>
</dbReference>